<evidence type="ECO:0000259" key="9">
    <source>
        <dbReference type="PROSITE" id="PS50893"/>
    </source>
</evidence>
<dbReference type="AlphaFoldDB" id="A0A5N5W1H6"/>
<evidence type="ECO:0000259" key="10">
    <source>
        <dbReference type="PROSITE" id="PS50929"/>
    </source>
</evidence>
<feature type="compositionally biased region" description="Basic and acidic residues" evidence="7">
    <location>
        <begin position="705"/>
        <end position="725"/>
    </location>
</feature>
<evidence type="ECO:0000313" key="11">
    <source>
        <dbReference type="EMBL" id="KAB7835543.1"/>
    </source>
</evidence>
<feature type="domain" description="ABC transmembrane type-1" evidence="10">
    <location>
        <begin position="93"/>
        <end position="381"/>
    </location>
</feature>
<dbReference type="InterPro" id="IPR003593">
    <property type="entry name" value="AAA+_ATPase"/>
</dbReference>
<evidence type="ECO:0000256" key="7">
    <source>
        <dbReference type="SAM" id="MobiDB-lite"/>
    </source>
</evidence>
<feature type="domain" description="ABC transporter" evidence="9">
    <location>
        <begin position="415"/>
        <end position="658"/>
    </location>
</feature>
<feature type="compositionally biased region" description="Low complexity" evidence="7">
    <location>
        <begin position="733"/>
        <end position="745"/>
    </location>
</feature>
<feature type="transmembrane region" description="Helical" evidence="8">
    <location>
        <begin position="91"/>
        <end position="113"/>
    </location>
</feature>
<dbReference type="SUPFAM" id="SSF52540">
    <property type="entry name" value="P-loop containing nucleoside triphosphate hydrolases"/>
    <property type="match status" value="1"/>
</dbReference>
<feature type="transmembrane region" description="Helical" evidence="8">
    <location>
        <begin position="133"/>
        <end position="154"/>
    </location>
</feature>
<dbReference type="Gene3D" id="3.40.50.300">
    <property type="entry name" value="P-loop containing nucleotide triphosphate hydrolases"/>
    <property type="match status" value="1"/>
</dbReference>
<dbReference type="Proteomes" id="UP000327000">
    <property type="component" value="Unassembled WGS sequence"/>
</dbReference>
<keyword evidence="6 8" id="KW-0472">Membrane</keyword>
<name>A0A5N5W1H6_STRMB</name>
<dbReference type="GO" id="GO:0140359">
    <property type="term" value="F:ABC-type transporter activity"/>
    <property type="evidence" value="ECO:0007669"/>
    <property type="project" value="InterPro"/>
</dbReference>
<keyword evidence="4 11" id="KW-0067">ATP-binding</keyword>
<dbReference type="InterPro" id="IPR011527">
    <property type="entry name" value="ABC1_TM_dom"/>
</dbReference>
<evidence type="ECO:0000256" key="2">
    <source>
        <dbReference type="ARBA" id="ARBA00022692"/>
    </source>
</evidence>
<dbReference type="GO" id="GO:0034040">
    <property type="term" value="F:ATPase-coupled lipid transmembrane transporter activity"/>
    <property type="evidence" value="ECO:0007669"/>
    <property type="project" value="TreeGrafter"/>
</dbReference>
<dbReference type="InterPro" id="IPR039421">
    <property type="entry name" value="Type_1_exporter"/>
</dbReference>
<dbReference type="InterPro" id="IPR036640">
    <property type="entry name" value="ABC1_TM_sf"/>
</dbReference>
<organism evidence="11 12">
    <name type="scientific">Streptomyces mobaraensis</name>
    <name type="common">Streptoverticillium mobaraense</name>
    <dbReference type="NCBI Taxonomy" id="35621"/>
    <lineage>
        <taxon>Bacteria</taxon>
        <taxon>Bacillati</taxon>
        <taxon>Actinomycetota</taxon>
        <taxon>Actinomycetes</taxon>
        <taxon>Kitasatosporales</taxon>
        <taxon>Streptomycetaceae</taxon>
        <taxon>Streptomyces</taxon>
    </lineage>
</organism>
<evidence type="ECO:0000256" key="3">
    <source>
        <dbReference type="ARBA" id="ARBA00022741"/>
    </source>
</evidence>
<dbReference type="SMART" id="SM00382">
    <property type="entry name" value="AAA"/>
    <property type="match status" value="1"/>
</dbReference>
<keyword evidence="12" id="KW-1185">Reference proteome</keyword>
<evidence type="ECO:0000256" key="5">
    <source>
        <dbReference type="ARBA" id="ARBA00022989"/>
    </source>
</evidence>
<comment type="subcellular location">
    <subcellularLocation>
        <location evidence="1">Cell membrane</location>
        <topology evidence="1">Multi-pass membrane protein</topology>
    </subcellularLocation>
</comment>
<sequence>MSDTDNDDSQNHHEGADVPGPRQNRGALLPLPPARAAAAPEGEEVGDELQSAYWMKWEGEAARTSVWRILGRLPAICRRVLGLAYRADARATAAVVVFQIASSLMSAFGLLASVRALSALFAQGATSERIHHALPSLGLVAGLMAAQGLLDFGVARGQAALTPKVRRAVEQEFLRLSCHVRLEAVDDAAFADEAHKANDRGLYYMRQAVPQLVSLAHAALGLTGAAGVLAVLHPLLLPLLFLSVIPQGYAAVRSARAQFLSHSRYSTLQRRIRLFTWLLLDRDSAPEVRASTAQRALLEEHERFARRIEEEDARLGRQEANVALWGRAVGGLAVGATYAALAWMTATGWMPLAAGGGAFLAIRSSRGTLVSVVLAMHQMYEHALWIDDLERHLERCRALQPHRTGRRLAKGVKTITVTDVHYTYPEAGRDALCGVSMTLAAGSTVAFVGANGSGKSTMAKLLAGLYVPTKGSICWDDTEVREVDAESIQAQVAMVLQDPVAWPLSALANVTIGAGTITEADPQRALAAVTESGADKVIASLPQQWSTPLSKRFKNGQELSGGNWAKVAVARGLYQDAAVLVLDEPTASMDARAEHAVYEAVLHGERRQDRITILISHRLSSVTSCDMIYVFRDGRIIESGTHQDLMNHTTTDGQPGEYRAMFTLQASAYQTPPAPSESAERCVIAARDAHLMRKPGPECAAGHTTRADAEAGPGPKHDRTEKVRAPDGPAECASSPGSGLAAGSGENEGADAAPFPRREGSR</sequence>
<protein>
    <submittedName>
        <fullName evidence="11">ABC transporter ATP-binding protein</fullName>
    </submittedName>
</protein>
<evidence type="ECO:0000256" key="8">
    <source>
        <dbReference type="SAM" id="Phobius"/>
    </source>
</evidence>
<evidence type="ECO:0000256" key="6">
    <source>
        <dbReference type="ARBA" id="ARBA00023136"/>
    </source>
</evidence>
<evidence type="ECO:0000256" key="4">
    <source>
        <dbReference type="ARBA" id="ARBA00022840"/>
    </source>
</evidence>
<dbReference type="SUPFAM" id="SSF90123">
    <property type="entry name" value="ABC transporter transmembrane region"/>
    <property type="match status" value="1"/>
</dbReference>
<dbReference type="EMBL" id="VOKX01000107">
    <property type="protein sequence ID" value="KAB7835543.1"/>
    <property type="molecule type" value="Genomic_DNA"/>
</dbReference>
<feature type="transmembrane region" description="Helical" evidence="8">
    <location>
        <begin position="208"/>
        <end position="229"/>
    </location>
</feature>
<keyword evidence="3" id="KW-0547">Nucleotide-binding</keyword>
<dbReference type="OrthoDB" id="9806127at2"/>
<gene>
    <name evidence="11" type="ORF">FRZ00_27020</name>
</gene>
<dbReference type="GO" id="GO:0005524">
    <property type="term" value="F:ATP binding"/>
    <property type="evidence" value="ECO:0007669"/>
    <property type="project" value="UniProtKB-KW"/>
</dbReference>
<feature type="region of interest" description="Disordered" evidence="7">
    <location>
        <begin position="694"/>
        <end position="762"/>
    </location>
</feature>
<dbReference type="PROSITE" id="PS00211">
    <property type="entry name" value="ABC_TRANSPORTER_1"/>
    <property type="match status" value="1"/>
</dbReference>
<dbReference type="GO" id="GO:0016887">
    <property type="term" value="F:ATP hydrolysis activity"/>
    <property type="evidence" value="ECO:0007669"/>
    <property type="project" value="InterPro"/>
</dbReference>
<comment type="caution">
    <text evidence="11">The sequence shown here is derived from an EMBL/GenBank/DDBJ whole genome shotgun (WGS) entry which is preliminary data.</text>
</comment>
<keyword evidence="2 8" id="KW-0812">Transmembrane</keyword>
<dbReference type="InterPro" id="IPR027417">
    <property type="entry name" value="P-loop_NTPase"/>
</dbReference>
<evidence type="ECO:0000256" key="1">
    <source>
        <dbReference type="ARBA" id="ARBA00004651"/>
    </source>
</evidence>
<accession>A0A5N5W1H6</accession>
<dbReference type="PANTHER" id="PTHR24221:SF646">
    <property type="entry name" value="HAEMOLYSIN SECRETION ATP-BINDING PROTEIN"/>
    <property type="match status" value="1"/>
</dbReference>
<evidence type="ECO:0000313" key="12">
    <source>
        <dbReference type="Proteomes" id="UP000327000"/>
    </source>
</evidence>
<feature type="region of interest" description="Disordered" evidence="7">
    <location>
        <begin position="1"/>
        <end position="29"/>
    </location>
</feature>
<dbReference type="Pfam" id="PF00005">
    <property type="entry name" value="ABC_tran"/>
    <property type="match status" value="1"/>
</dbReference>
<dbReference type="InterPro" id="IPR003439">
    <property type="entry name" value="ABC_transporter-like_ATP-bd"/>
</dbReference>
<dbReference type="PROSITE" id="PS50893">
    <property type="entry name" value="ABC_TRANSPORTER_2"/>
    <property type="match status" value="1"/>
</dbReference>
<reference evidence="11 12" key="1">
    <citation type="journal article" date="2019" name="Microb. Cell Fact.">
        <title>Exploring novel herbicidin analogues by transcriptional regulator overexpression and MS/MS molecular networking.</title>
        <authorList>
            <person name="Shi Y."/>
            <person name="Gu R."/>
            <person name="Li Y."/>
            <person name="Wang X."/>
            <person name="Ren W."/>
            <person name="Li X."/>
            <person name="Wang L."/>
            <person name="Xie Y."/>
            <person name="Hong B."/>
        </authorList>
    </citation>
    <scope>NUCLEOTIDE SEQUENCE [LARGE SCALE GENOMIC DNA]</scope>
    <source>
        <strain evidence="11 12">US-43</strain>
    </source>
</reference>
<dbReference type="RefSeq" id="WP_152265320.1">
    <property type="nucleotide sequence ID" value="NZ_VOKX01000107.1"/>
</dbReference>
<dbReference type="PROSITE" id="PS50929">
    <property type="entry name" value="ABC_TM1F"/>
    <property type="match status" value="1"/>
</dbReference>
<keyword evidence="5 8" id="KW-1133">Transmembrane helix</keyword>
<proteinExistence type="predicted"/>
<dbReference type="InterPro" id="IPR017871">
    <property type="entry name" value="ABC_transporter-like_CS"/>
</dbReference>
<dbReference type="Gene3D" id="1.20.1560.10">
    <property type="entry name" value="ABC transporter type 1, transmembrane domain"/>
    <property type="match status" value="1"/>
</dbReference>
<dbReference type="GO" id="GO:0005886">
    <property type="term" value="C:plasma membrane"/>
    <property type="evidence" value="ECO:0007669"/>
    <property type="project" value="UniProtKB-SubCell"/>
</dbReference>
<dbReference type="PANTHER" id="PTHR24221">
    <property type="entry name" value="ATP-BINDING CASSETTE SUB-FAMILY B"/>
    <property type="match status" value="1"/>
</dbReference>